<geneLocation type="plasmid" evidence="1 2">
    <name>pYZ2</name>
</geneLocation>
<reference evidence="1 2" key="1">
    <citation type="submission" date="2018-04" db="EMBL/GenBank/DDBJ databases">
        <title>Complete genome sequence of the nitrogen-fixing bacterium Azospirillum humicireducens type strain SgZ-5.</title>
        <authorList>
            <person name="Yu Z."/>
        </authorList>
    </citation>
    <scope>NUCLEOTIDE SEQUENCE [LARGE SCALE GENOMIC DNA]</scope>
    <source>
        <strain evidence="1 2">SgZ-5</strain>
        <plasmid evidence="1 2">pYZ2</plasmid>
    </source>
</reference>
<dbReference type="AlphaFoldDB" id="A0A2R4VSL6"/>
<evidence type="ECO:0000313" key="1">
    <source>
        <dbReference type="EMBL" id="AWB07412.1"/>
    </source>
</evidence>
<dbReference type="EMBL" id="CP028903">
    <property type="protein sequence ID" value="AWB07412.1"/>
    <property type="molecule type" value="Genomic_DNA"/>
</dbReference>
<sequence>MAGNVTLSSSMRTNLLQLQSTQEQINKKQNILST</sequence>
<keyword evidence="1" id="KW-0969">Cilium</keyword>
<gene>
    <name evidence="1" type="ORF">A6A40_20475</name>
</gene>
<dbReference type="KEGG" id="ahu:A6A40_20475"/>
<keyword evidence="1" id="KW-0614">Plasmid</keyword>
<keyword evidence="2" id="KW-1185">Reference proteome</keyword>
<feature type="non-terminal residue" evidence="1">
    <location>
        <position position="34"/>
    </location>
</feature>
<keyword evidence="1" id="KW-0966">Cell projection</keyword>
<organism evidence="1 2">
    <name type="scientific">Azospirillum humicireducens</name>
    <dbReference type="NCBI Taxonomy" id="1226968"/>
    <lineage>
        <taxon>Bacteria</taxon>
        <taxon>Pseudomonadati</taxon>
        <taxon>Pseudomonadota</taxon>
        <taxon>Alphaproteobacteria</taxon>
        <taxon>Rhodospirillales</taxon>
        <taxon>Azospirillaceae</taxon>
        <taxon>Azospirillum</taxon>
    </lineage>
</organism>
<dbReference type="Proteomes" id="UP000077405">
    <property type="component" value="Plasmid pYZ2"/>
</dbReference>
<evidence type="ECO:0000313" key="2">
    <source>
        <dbReference type="Proteomes" id="UP000077405"/>
    </source>
</evidence>
<accession>A0A2R4VSL6</accession>
<name>A0A2R4VSL6_9PROT</name>
<keyword evidence="1" id="KW-0282">Flagellum</keyword>
<protein>
    <submittedName>
        <fullName evidence="1">Flagellin</fullName>
    </submittedName>
</protein>
<proteinExistence type="predicted"/>